<dbReference type="RefSeq" id="XP_034247141.1">
    <property type="nucleotide sequence ID" value="XM_034391250.1"/>
</dbReference>
<feature type="compositionally biased region" description="Basic and acidic residues" evidence="1">
    <location>
        <begin position="304"/>
        <end position="315"/>
    </location>
</feature>
<dbReference type="KEGG" id="tpal:117648629"/>
<feature type="compositionally biased region" description="Acidic residues" evidence="1">
    <location>
        <begin position="316"/>
        <end position="346"/>
    </location>
</feature>
<evidence type="ECO:0000313" key="2">
    <source>
        <dbReference type="Proteomes" id="UP000515158"/>
    </source>
</evidence>
<keyword evidence="2" id="KW-1185">Reference proteome</keyword>
<reference evidence="3" key="1">
    <citation type="submission" date="2025-08" db="UniProtKB">
        <authorList>
            <consortium name="RefSeq"/>
        </authorList>
    </citation>
    <scope>IDENTIFICATION</scope>
    <source>
        <tissue evidence="3">Total insect</tissue>
    </source>
</reference>
<accession>A0A6P8Z9I7</accession>
<organism evidence="3">
    <name type="scientific">Thrips palmi</name>
    <name type="common">Melon thrips</name>
    <dbReference type="NCBI Taxonomy" id="161013"/>
    <lineage>
        <taxon>Eukaryota</taxon>
        <taxon>Metazoa</taxon>
        <taxon>Ecdysozoa</taxon>
        <taxon>Arthropoda</taxon>
        <taxon>Hexapoda</taxon>
        <taxon>Insecta</taxon>
        <taxon>Pterygota</taxon>
        <taxon>Neoptera</taxon>
        <taxon>Paraneoptera</taxon>
        <taxon>Thysanoptera</taxon>
        <taxon>Terebrantia</taxon>
        <taxon>Thripoidea</taxon>
        <taxon>Thripidae</taxon>
        <taxon>Thrips</taxon>
    </lineage>
</organism>
<evidence type="ECO:0000256" key="1">
    <source>
        <dbReference type="SAM" id="MobiDB-lite"/>
    </source>
</evidence>
<dbReference type="Proteomes" id="UP000515158">
    <property type="component" value="Unplaced"/>
</dbReference>
<feature type="region of interest" description="Disordered" evidence="1">
    <location>
        <begin position="300"/>
        <end position="349"/>
    </location>
</feature>
<gene>
    <name evidence="3" type="primary">LOC117648629</name>
</gene>
<proteinExistence type="predicted"/>
<dbReference type="AlphaFoldDB" id="A0A6P8Z9I7"/>
<protein>
    <submittedName>
        <fullName evidence="3">Uncharacterized protein LOC117648629</fullName>
    </submittedName>
</protein>
<dbReference type="GeneID" id="117648629"/>
<evidence type="ECO:0000313" key="3">
    <source>
        <dbReference type="RefSeq" id="XP_034247141.1"/>
    </source>
</evidence>
<name>A0A6P8Z9I7_THRPL</name>
<dbReference type="InParanoid" id="A0A6P8Z9I7"/>
<sequence length="616" mass="70368">MYSVGDVVVALWPSVVGGKRYPAVIQSFSAGKYTLQWLGQKNEVNIVVPARIIGRATPALIDAMHEEDYLPKYRQELVAGKAEARRLIAAVVPQPARQQQDIQRAVERAQQECQQQFQQQLQIERDNFQQQLQLERDNFQQQLQLERRSFQEQLEEARLLSEQKYRDMEQTHGTLQKKCIDLEAVVQLHNQQQQQQKDQAAQQLEQARLDFQKQYTEAERAHEVDLRQVAQRSWEEVTQQCEQKIEQERQNFERQQERARLLAEERAQGIEQAHHQALEQVEALQKKCSDLEALVDLLNQQQQHHQEEQVPHPDPQDDGNDGNLDEPQGEDQGEQLPDEMDHDDDEPRVWYRGPVTAKLRSIQWIYRCPQADHMGQVHGDPNRLRSIATRSGILLKAITAGLVPVPREVLLAMPAPVVALLLLAGAWTGCVAQAPVVQFGEMEHTAYSPQRLAVLNLKSSDKNAQAKKRVATCPLCPLPGWEERQFPAHFHHVHNHGVSEENARVRTHRLHLVYLARSRGHLVLSWRNARAMVVQHPTVFEELAASRVSVRVVTEEGQMQEPNVAGLLMSQVPVPPSLPTTILDRLPPTQCICEGYLAGEFRVINDVGPELDDDEF</sequence>